<reference evidence="1" key="1">
    <citation type="submission" date="2018-08" db="EMBL/GenBank/DDBJ databases">
        <title>Identification of Burkholderia cepacia strains that express a Burkholderia pseudomallei-like capsular polysaccharide.</title>
        <authorList>
            <person name="Burtnick M.N."/>
            <person name="Vongsouvath M."/>
            <person name="Newton P."/>
            <person name="Wuthiekanun V."/>
            <person name="Limmathurotsakul D."/>
            <person name="Brett P.J."/>
            <person name="Chantratita N."/>
            <person name="Dance D.A."/>
        </authorList>
    </citation>
    <scope>NUCLEOTIDE SEQUENCE</scope>
    <source>
        <strain evidence="1">SBXCC001</strain>
    </source>
</reference>
<accession>A0AAW9D0Y5</accession>
<dbReference type="Proteomes" id="UP001272137">
    <property type="component" value="Unassembled WGS sequence"/>
</dbReference>
<dbReference type="EMBL" id="QXCT01000002">
    <property type="protein sequence ID" value="MDW9256520.1"/>
    <property type="molecule type" value="Genomic_DNA"/>
</dbReference>
<comment type="caution">
    <text evidence="1">The sequence shown here is derived from an EMBL/GenBank/DDBJ whole genome shotgun (WGS) entry which is preliminary data.</text>
</comment>
<protein>
    <submittedName>
        <fullName evidence="1">Uncharacterized protein</fullName>
    </submittedName>
</protein>
<dbReference type="AlphaFoldDB" id="A0AAW9D0Y5"/>
<sequence>MISSVRRIGIDVAENRENKCRGDVIFYSHRTLFKRIESSSLFPLSCETREKCEKGCLGALRHSSCWRESGAKAVRSEFDITWYDV</sequence>
<gene>
    <name evidence="1" type="ORF">C7S16_1863</name>
</gene>
<name>A0AAW9D0Y5_BURTH</name>
<evidence type="ECO:0000313" key="1">
    <source>
        <dbReference type="EMBL" id="MDW9256520.1"/>
    </source>
</evidence>
<evidence type="ECO:0000313" key="2">
    <source>
        <dbReference type="Proteomes" id="UP001272137"/>
    </source>
</evidence>
<proteinExistence type="predicted"/>
<organism evidence="1 2">
    <name type="scientific">Burkholderia thailandensis</name>
    <dbReference type="NCBI Taxonomy" id="57975"/>
    <lineage>
        <taxon>Bacteria</taxon>
        <taxon>Pseudomonadati</taxon>
        <taxon>Pseudomonadota</taxon>
        <taxon>Betaproteobacteria</taxon>
        <taxon>Burkholderiales</taxon>
        <taxon>Burkholderiaceae</taxon>
        <taxon>Burkholderia</taxon>
        <taxon>pseudomallei group</taxon>
    </lineage>
</organism>